<sequence length="458" mass="51148">MKSSKQMGRKKHYLEPETVDLEYDEFSPSAPNFSTGTIPLQYRETSHYLRHSGGVQEDDVAPSAPPLDHMDQVYGYETTSFDAVCVPPPPSLSEWEEDQQLQLEQQKSQADGEKKDQQCEQQMAQGDAAGGCSGTGATSPSRIQIADLPPVSEVDARNALLGMVTEHCCWGRSAARHMSIGKILSSSAFHYEIQTFTEKRETSWAFMPHGGGEVDGPRCGPAPRPWDIPADPTDLFRSEMKVLQVPHTASVKTCHRCRGAGSLLCQECHGKGWTRCLSCHGDGWGSDSAGNKERCFFCQSSTHGRGRQDCLKCNAKGRVACPPCDSYGQIRCYISLTITWKANTSEHIVAKCSSLPEDLIRQVSGQVVYEEEGPRIPPLNHFADPTINLASTQLVLNHNRQWPDQRILAQRQQVRMVPVTEVHYTWKRRTGKFYLYGYEHKVYAPDYPQTCCWGCSIL</sequence>
<reference evidence="2 3" key="1">
    <citation type="submission" date="2022-05" db="EMBL/GenBank/DDBJ databases">
        <title>A multi-omics perspective on studying reproductive biology in Daphnia sinensis.</title>
        <authorList>
            <person name="Jia J."/>
        </authorList>
    </citation>
    <scope>NUCLEOTIDE SEQUENCE [LARGE SCALE GENOMIC DNA]</scope>
    <source>
        <strain evidence="2 3">WSL</strain>
    </source>
</reference>
<accession>A0AAD5PWF1</accession>
<name>A0AAD5PWF1_9CRUS</name>
<dbReference type="PANTHER" id="PTHR48465:SF1">
    <property type="entry name" value="PROTEIN SSUH2 HOMOLOG"/>
    <property type="match status" value="1"/>
</dbReference>
<dbReference type="PANTHER" id="PTHR48465">
    <property type="entry name" value="PROTEIN SSUH2 HOMOLOG"/>
    <property type="match status" value="1"/>
</dbReference>
<feature type="region of interest" description="Disordered" evidence="1">
    <location>
        <begin position="86"/>
        <end position="149"/>
    </location>
</feature>
<keyword evidence="3" id="KW-1185">Reference proteome</keyword>
<dbReference type="InterPro" id="IPR052789">
    <property type="entry name" value="SSUH2_homolog"/>
</dbReference>
<dbReference type="Proteomes" id="UP000820818">
    <property type="component" value="Linkage Group LG3"/>
</dbReference>
<protein>
    <recommendedName>
        <fullName evidence="4">Protein SSUH2 homolog</fullName>
    </recommendedName>
</protein>
<feature type="compositionally biased region" description="Low complexity" evidence="1">
    <location>
        <begin position="100"/>
        <end position="109"/>
    </location>
</feature>
<evidence type="ECO:0000313" key="3">
    <source>
        <dbReference type="Proteomes" id="UP000820818"/>
    </source>
</evidence>
<dbReference type="AlphaFoldDB" id="A0AAD5PWF1"/>
<evidence type="ECO:0008006" key="4">
    <source>
        <dbReference type="Google" id="ProtNLM"/>
    </source>
</evidence>
<dbReference type="EMBL" id="WJBH02000003">
    <property type="protein sequence ID" value="KAI9561797.1"/>
    <property type="molecule type" value="Genomic_DNA"/>
</dbReference>
<proteinExistence type="predicted"/>
<organism evidence="2 3">
    <name type="scientific">Daphnia sinensis</name>
    <dbReference type="NCBI Taxonomy" id="1820382"/>
    <lineage>
        <taxon>Eukaryota</taxon>
        <taxon>Metazoa</taxon>
        <taxon>Ecdysozoa</taxon>
        <taxon>Arthropoda</taxon>
        <taxon>Crustacea</taxon>
        <taxon>Branchiopoda</taxon>
        <taxon>Diplostraca</taxon>
        <taxon>Cladocera</taxon>
        <taxon>Anomopoda</taxon>
        <taxon>Daphniidae</taxon>
        <taxon>Daphnia</taxon>
        <taxon>Daphnia similis group</taxon>
    </lineage>
</organism>
<comment type="caution">
    <text evidence="2">The sequence shown here is derived from an EMBL/GenBank/DDBJ whole genome shotgun (WGS) entry which is preliminary data.</text>
</comment>
<evidence type="ECO:0000313" key="2">
    <source>
        <dbReference type="EMBL" id="KAI9561797.1"/>
    </source>
</evidence>
<evidence type="ECO:0000256" key="1">
    <source>
        <dbReference type="SAM" id="MobiDB-lite"/>
    </source>
</evidence>
<gene>
    <name evidence="2" type="ORF">GHT06_012758</name>
</gene>